<organism evidence="2 3">
    <name type="scientific">Panicum virgatum</name>
    <name type="common">Blackwell switchgrass</name>
    <dbReference type="NCBI Taxonomy" id="38727"/>
    <lineage>
        <taxon>Eukaryota</taxon>
        <taxon>Viridiplantae</taxon>
        <taxon>Streptophyta</taxon>
        <taxon>Embryophyta</taxon>
        <taxon>Tracheophyta</taxon>
        <taxon>Spermatophyta</taxon>
        <taxon>Magnoliopsida</taxon>
        <taxon>Liliopsida</taxon>
        <taxon>Poales</taxon>
        <taxon>Poaceae</taxon>
        <taxon>PACMAD clade</taxon>
        <taxon>Panicoideae</taxon>
        <taxon>Panicodae</taxon>
        <taxon>Paniceae</taxon>
        <taxon>Panicinae</taxon>
        <taxon>Panicum</taxon>
        <taxon>Panicum sect. Hiantes</taxon>
    </lineage>
</organism>
<dbReference type="AlphaFoldDB" id="A0A8T0U640"/>
<protein>
    <submittedName>
        <fullName evidence="2">Uncharacterized protein</fullName>
    </submittedName>
</protein>
<feature type="region of interest" description="Disordered" evidence="1">
    <location>
        <begin position="101"/>
        <end position="128"/>
    </location>
</feature>
<dbReference type="Proteomes" id="UP000823388">
    <property type="component" value="Chromosome 3N"/>
</dbReference>
<name>A0A8T0U640_PANVG</name>
<comment type="caution">
    <text evidence="2">The sequence shown here is derived from an EMBL/GenBank/DDBJ whole genome shotgun (WGS) entry which is preliminary data.</text>
</comment>
<dbReference type="PROSITE" id="PS51257">
    <property type="entry name" value="PROKAR_LIPOPROTEIN"/>
    <property type="match status" value="1"/>
</dbReference>
<accession>A0A8T0U640</accession>
<feature type="compositionally biased region" description="Basic and acidic residues" evidence="1">
    <location>
        <begin position="59"/>
        <end position="75"/>
    </location>
</feature>
<evidence type="ECO:0000313" key="3">
    <source>
        <dbReference type="Proteomes" id="UP000823388"/>
    </source>
</evidence>
<proteinExistence type="predicted"/>
<evidence type="ECO:0000313" key="2">
    <source>
        <dbReference type="EMBL" id="KAG2619601.1"/>
    </source>
</evidence>
<feature type="compositionally biased region" description="Low complexity" evidence="1">
    <location>
        <begin position="48"/>
        <end position="58"/>
    </location>
</feature>
<reference evidence="2" key="1">
    <citation type="submission" date="2020-05" db="EMBL/GenBank/DDBJ databases">
        <title>WGS assembly of Panicum virgatum.</title>
        <authorList>
            <person name="Lovell J.T."/>
            <person name="Jenkins J."/>
            <person name="Shu S."/>
            <person name="Juenger T.E."/>
            <person name="Schmutz J."/>
        </authorList>
    </citation>
    <scope>NUCLEOTIDE SEQUENCE</scope>
    <source>
        <strain evidence="2">AP13</strain>
    </source>
</reference>
<keyword evidence="3" id="KW-1185">Reference proteome</keyword>
<gene>
    <name evidence="2" type="ORF">PVAP13_3NG124001</name>
</gene>
<feature type="region of interest" description="Disordered" evidence="1">
    <location>
        <begin position="1"/>
        <end position="87"/>
    </location>
</feature>
<evidence type="ECO:0000256" key="1">
    <source>
        <dbReference type="SAM" id="MobiDB-lite"/>
    </source>
</evidence>
<sequence length="163" mass="17174">MGRPGTARPGPDSAGPIGPIIYSCRAGPAHVPRPQARARPAGQFGELPPASRAAPAATAREERRWPASRGSRGEKGSLPVALRRRGGGAAATVTAAAWWWRRRQRRSPREERDSGIPEEEGAAAACQRGGAGYRAVARRLGEVRGLVAAPGEQCERRGGRCGV</sequence>
<dbReference type="EMBL" id="CM029042">
    <property type="protein sequence ID" value="KAG2619601.1"/>
    <property type="molecule type" value="Genomic_DNA"/>
</dbReference>